<feature type="compositionally biased region" description="Polar residues" evidence="1">
    <location>
        <begin position="42"/>
        <end position="51"/>
    </location>
</feature>
<evidence type="ECO:0000313" key="3">
    <source>
        <dbReference type="Proteomes" id="UP001302321"/>
    </source>
</evidence>
<dbReference type="Pfam" id="PF10346">
    <property type="entry name" value="Con-6"/>
    <property type="match status" value="2"/>
</dbReference>
<sequence length="86" mass="9360">DSEKDLDNAIRGHKAAMANPNVFEKAKEHSRQILESYKESYNESSTGQSTGIKEEEKDPGNVARGLKASISNPGVSEGKGQRKKEA</sequence>
<name>A0AAN6W256_9PEZI</name>
<proteinExistence type="predicted"/>
<dbReference type="GO" id="GO:0005737">
    <property type="term" value="C:cytoplasm"/>
    <property type="evidence" value="ECO:0007669"/>
    <property type="project" value="TreeGrafter"/>
</dbReference>
<gene>
    <name evidence="2" type="ORF">QBC36DRAFT_193823</name>
</gene>
<dbReference type="Proteomes" id="UP001302321">
    <property type="component" value="Unassembled WGS sequence"/>
</dbReference>
<comment type="caution">
    <text evidence="2">The sequence shown here is derived from an EMBL/GenBank/DDBJ whole genome shotgun (WGS) entry which is preliminary data.</text>
</comment>
<reference evidence="2" key="2">
    <citation type="submission" date="2023-05" db="EMBL/GenBank/DDBJ databases">
        <authorList>
            <consortium name="Lawrence Berkeley National Laboratory"/>
            <person name="Steindorff A."/>
            <person name="Hensen N."/>
            <person name="Bonometti L."/>
            <person name="Westerberg I."/>
            <person name="Brannstrom I.O."/>
            <person name="Guillou S."/>
            <person name="Cros-Aarteil S."/>
            <person name="Calhoun S."/>
            <person name="Haridas S."/>
            <person name="Kuo A."/>
            <person name="Mondo S."/>
            <person name="Pangilinan J."/>
            <person name="Riley R."/>
            <person name="Labutti K."/>
            <person name="Andreopoulos B."/>
            <person name="Lipzen A."/>
            <person name="Chen C."/>
            <person name="Yanf M."/>
            <person name="Daum C."/>
            <person name="Ng V."/>
            <person name="Clum A."/>
            <person name="Ohm R."/>
            <person name="Martin F."/>
            <person name="Silar P."/>
            <person name="Natvig D."/>
            <person name="Lalanne C."/>
            <person name="Gautier V."/>
            <person name="Ament-Velasquez S.L."/>
            <person name="Kruys A."/>
            <person name="Hutchinson M.I."/>
            <person name="Powell A.J."/>
            <person name="Barry K."/>
            <person name="Miller A.N."/>
            <person name="Grigoriev I.V."/>
            <person name="Debuchy R."/>
            <person name="Gladieux P."/>
            <person name="Thoren M.H."/>
            <person name="Johannesson H."/>
        </authorList>
    </citation>
    <scope>NUCLEOTIDE SEQUENCE</scope>
    <source>
        <strain evidence="2">CBS 892.96</strain>
    </source>
</reference>
<dbReference type="InterPro" id="IPR018824">
    <property type="entry name" value="Conidiation-specific_6"/>
</dbReference>
<evidence type="ECO:0000313" key="2">
    <source>
        <dbReference type="EMBL" id="KAK4173771.1"/>
    </source>
</evidence>
<protein>
    <recommendedName>
        <fullName evidence="4">Conidiation-specific protein 6</fullName>
    </recommendedName>
</protein>
<feature type="region of interest" description="Disordered" evidence="1">
    <location>
        <begin position="1"/>
        <end position="86"/>
    </location>
</feature>
<evidence type="ECO:0008006" key="4">
    <source>
        <dbReference type="Google" id="ProtNLM"/>
    </source>
</evidence>
<dbReference type="InterPro" id="IPR052670">
    <property type="entry name" value="UPF0654_domain"/>
</dbReference>
<dbReference type="PANTHER" id="PTHR36576:SF2">
    <property type="entry name" value="PROTEIN CON-6, PUTATIVE (AFU_ORTHOLOGUE AFUA_4G03615)-RELATED"/>
    <property type="match status" value="1"/>
</dbReference>
<feature type="non-terminal residue" evidence="2">
    <location>
        <position position="1"/>
    </location>
</feature>
<feature type="compositionally biased region" description="Basic and acidic residues" evidence="1">
    <location>
        <begin position="24"/>
        <end position="41"/>
    </location>
</feature>
<accession>A0AAN6W256</accession>
<keyword evidence="3" id="KW-1185">Reference proteome</keyword>
<evidence type="ECO:0000256" key="1">
    <source>
        <dbReference type="SAM" id="MobiDB-lite"/>
    </source>
</evidence>
<reference evidence="2" key="1">
    <citation type="journal article" date="2023" name="Mol. Phylogenet. Evol.">
        <title>Genome-scale phylogeny and comparative genomics of the fungal order Sordariales.</title>
        <authorList>
            <person name="Hensen N."/>
            <person name="Bonometti L."/>
            <person name="Westerberg I."/>
            <person name="Brannstrom I.O."/>
            <person name="Guillou S."/>
            <person name="Cros-Aarteil S."/>
            <person name="Calhoun S."/>
            <person name="Haridas S."/>
            <person name="Kuo A."/>
            <person name="Mondo S."/>
            <person name="Pangilinan J."/>
            <person name="Riley R."/>
            <person name="LaButti K."/>
            <person name="Andreopoulos B."/>
            <person name="Lipzen A."/>
            <person name="Chen C."/>
            <person name="Yan M."/>
            <person name="Daum C."/>
            <person name="Ng V."/>
            <person name="Clum A."/>
            <person name="Steindorff A."/>
            <person name="Ohm R.A."/>
            <person name="Martin F."/>
            <person name="Silar P."/>
            <person name="Natvig D.O."/>
            <person name="Lalanne C."/>
            <person name="Gautier V."/>
            <person name="Ament-Velasquez S.L."/>
            <person name="Kruys A."/>
            <person name="Hutchinson M.I."/>
            <person name="Powell A.J."/>
            <person name="Barry K."/>
            <person name="Miller A.N."/>
            <person name="Grigoriev I.V."/>
            <person name="Debuchy R."/>
            <person name="Gladieux P."/>
            <person name="Hiltunen Thoren M."/>
            <person name="Johannesson H."/>
        </authorList>
    </citation>
    <scope>NUCLEOTIDE SEQUENCE</scope>
    <source>
        <strain evidence="2">CBS 892.96</strain>
    </source>
</reference>
<dbReference type="AlphaFoldDB" id="A0AAN6W256"/>
<dbReference type="EMBL" id="MU866320">
    <property type="protein sequence ID" value="KAK4173771.1"/>
    <property type="molecule type" value="Genomic_DNA"/>
</dbReference>
<feature type="compositionally biased region" description="Basic and acidic residues" evidence="1">
    <location>
        <begin position="1"/>
        <end position="10"/>
    </location>
</feature>
<organism evidence="2 3">
    <name type="scientific">Triangularia setosa</name>
    <dbReference type="NCBI Taxonomy" id="2587417"/>
    <lineage>
        <taxon>Eukaryota</taxon>
        <taxon>Fungi</taxon>
        <taxon>Dikarya</taxon>
        <taxon>Ascomycota</taxon>
        <taxon>Pezizomycotina</taxon>
        <taxon>Sordariomycetes</taxon>
        <taxon>Sordariomycetidae</taxon>
        <taxon>Sordariales</taxon>
        <taxon>Podosporaceae</taxon>
        <taxon>Triangularia</taxon>
    </lineage>
</organism>
<dbReference type="PANTHER" id="PTHR36576">
    <property type="entry name" value="UPF0654 PROTEIN C11D3.01C-RELATED"/>
    <property type="match status" value="1"/>
</dbReference>